<evidence type="ECO:0000256" key="8">
    <source>
        <dbReference type="HAMAP-Rule" id="MF_00260"/>
    </source>
</evidence>
<dbReference type="SUPFAM" id="SSF54782">
    <property type="entry name" value="Porphobilinogen deaminase (hydroxymethylbilane synthase), C-terminal domain"/>
    <property type="match status" value="1"/>
</dbReference>
<dbReference type="FunFam" id="3.40.190.10:FF:000004">
    <property type="entry name" value="Porphobilinogen deaminase"/>
    <property type="match status" value="1"/>
</dbReference>
<feature type="domain" description="Porphobilinogen deaminase C-terminal" evidence="10">
    <location>
        <begin position="225"/>
        <end position="293"/>
    </location>
</feature>
<feature type="domain" description="Porphobilinogen deaminase N-terminal" evidence="9">
    <location>
        <begin position="5"/>
        <end position="211"/>
    </location>
</feature>
<dbReference type="NCBIfam" id="TIGR00212">
    <property type="entry name" value="hemC"/>
    <property type="match status" value="1"/>
</dbReference>
<dbReference type="AlphaFoldDB" id="A0A9D1TRK9"/>
<dbReference type="InterPro" id="IPR022417">
    <property type="entry name" value="Porphobilin_deaminase_N"/>
</dbReference>
<dbReference type="InterPro" id="IPR022419">
    <property type="entry name" value="Porphobilin_deaminase_cofac_BS"/>
</dbReference>
<evidence type="ECO:0000256" key="1">
    <source>
        <dbReference type="ARBA" id="ARBA00002869"/>
    </source>
</evidence>
<evidence type="ECO:0000256" key="6">
    <source>
        <dbReference type="ARBA" id="ARBA00023244"/>
    </source>
</evidence>
<dbReference type="Proteomes" id="UP000886752">
    <property type="component" value="Unassembled WGS sequence"/>
</dbReference>
<dbReference type="HAMAP" id="MF_00260">
    <property type="entry name" value="Porphobil_deam"/>
    <property type="match status" value="1"/>
</dbReference>
<dbReference type="GO" id="GO:0004418">
    <property type="term" value="F:hydroxymethylbilane synthase activity"/>
    <property type="evidence" value="ECO:0007669"/>
    <property type="project" value="UniProtKB-UniRule"/>
</dbReference>
<evidence type="ECO:0000256" key="2">
    <source>
        <dbReference type="ARBA" id="ARBA00004735"/>
    </source>
</evidence>
<dbReference type="Pfam" id="PF03900">
    <property type="entry name" value="Porphobil_deamC"/>
    <property type="match status" value="1"/>
</dbReference>
<comment type="miscellaneous">
    <text evidence="8">The porphobilinogen subunits are added to the dipyrromethane group.</text>
</comment>
<name>A0A9D1TRK9_9BACT</name>
<evidence type="ECO:0000256" key="7">
    <source>
        <dbReference type="ARBA" id="ARBA00048169"/>
    </source>
</evidence>
<dbReference type="Pfam" id="PF01379">
    <property type="entry name" value="Porphobil_deam"/>
    <property type="match status" value="1"/>
</dbReference>
<dbReference type="PROSITE" id="PS00533">
    <property type="entry name" value="PORPHOBILINOGEN_DEAM"/>
    <property type="match status" value="1"/>
</dbReference>
<dbReference type="PIRSF" id="PIRSF001438">
    <property type="entry name" value="4pyrrol_synth_OHMeBilane_synth"/>
    <property type="match status" value="1"/>
</dbReference>
<gene>
    <name evidence="8 11" type="primary">hemC</name>
    <name evidence="11" type="ORF">H9894_10500</name>
</gene>
<reference evidence="11" key="2">
    <citation type="submission" date="2021-04" db="EMBL/GenBank/DDBJ databases">
        <authorList>
            <person name="Gilroy R."/>
        </authorList>
    </citation>
    <scope>NUCLEOTIDE SEQUENCE</scope>
    <source>
        <strain evidence="11">ChiHecec2B26-446</strain>
    </source>
</reference>
<evidence type="ECO:0000259" key="10">
    <source>
        <dbReference type="Pfam" id="PF03900"/>
    </source>
</evidence>
<dbReference type="GO" id="GO:0005737">
    <property type="term" value="C:cytoplasm"/>
    <property type="evidence" value="ECO:0007669"/>
    <property type="project" value="UniProtKB-UniRule"/>
</dbReference>
<protein>
    <recommendedName>
        <fullName evidence="8">Porphobilinogen deaminase</fullName>
        <shortName evidence="8">PBG</shortName>
        <ecNumber evidence="8">2.5.1.61</ecNumber>
    </recommendedName>
    <alternativeName>
        <fullName evidence="8">Hydroxymethylbilane synthase</fullName>
        <shortName evidence="8">HMBS</shortName>
    </alternativeName>
    <alternativeName>
        <fullName evidence="8">Pre-uroporphyrinogen synthase</fullName>
    </alternativeName>
</protein>
<evidence type="ECO:0000256" key="4">
    <source>
        <dbReference type="ARBA" id="ARBA00011245"/>
    </source>
</evidence>
<dbReference type="SUPFAM" id="SSF53850">
    <property type="entry name" value="Periplasmic binding protein-like II"/>
    <property type="match status" value="1"/>
</dbReference>
<comment type="caution">
    <text evidence="11">The sequence shown here is derived from an EMBL/GenBank/DDBJ whole genome shotgun (WGS) entry which is preliminary data.</text>
</comment>
<dbReference type="Gene3D" id="3.30.160.40">
    <property type="entry name" value="Porphobilinogen deaminase, C-terminal domain"/>
    <property type="match status" value="1"/>
</dbReference>
<dbReference type="InterPro" id="IPR036803">
    <property type="entry name" value="Porphobilinogen_deaminase_C_sf"/>
</dbReference>
<accession>A0A9D1TRK9</accession>
<dbReference type="PANTHER" id="PTHR11557">
    <property type="entry name" value="PORPHOBILINOGEN DEAMINASE"/>
    <property type="match status" value="1"/>
</dbReference>
<dbReference type="PANTHER" id="PTHR11557:SF0">
    <property type="entry name" value="PORPHOBILINOGEN DEAMINASE"/>
    <property type="match status" value="1"/>
</dbReference>
<comment type="subunit">
    <text evidence="4 8">Monomer.</text>
</comment>
<dbReference type="GO" id="GO:0006782">
    <property type="term" value="P:protoporphyrinogen IX biosynthetic process"/>
    <property type="evidence" value="ECO:0007669"/>
    <property type="project" value="UniProtKB-UniRule"/>
</dbReference>
<evidence type="ECO:0000259" key="9">
    <source>
        <dbReference type="Pfam" id="PF01379"/>
    </source>
</evidence>
<evidence type="ECO:0000256" key="3">
    <source>
        <dbReference type="ARBA" id="ARBA00005638"/>
    </source>
</evidence>
<dbReference type="PRINTS" id="PR00151">
    <property type="entry name" value="PORPHBDMNASE"/>
</dbReference>
<evidence type="ECO:0000313" key="11">
    <source>
        <dbReference type="EMBL" id="HIW01596.1"/>
    </source>
</evidence>
<sequence length="312" mass="33710">MRSCIIATRGSQLALWQANHIRDALLALEPDLHIELSIIHTRGDKIQDVPLAQVGGKGLFVKEIEEALLEGRADLAVHSIKDVPMVLPEGLTLGCVPKRESCRDCLVSEHYASLDALPKGAKVGTSSLRRQAQLLALRPDLDILTLRGNVDTRLRKLREGQYDAIVLATAGLKRLQLAATHMCELAEKDFVPAVGQGALGIECRADDTDILNLVGRLDDYETRVCVEAERAFLRELDGGCQVPIGAHAVLRGEALSLDGLVAETDGSTVYRKTMAARAQKAEALGLELARTLKAAGAADLLARLYGQDQPSM</sequence>
<dbReference type="EMBL" id="DXHV01000083">
    <property type="protein sequence ID" value="HIW01596.1"/>
    <property type="molecule type" value="Genomic_DNA"/>
</dbReference>
<comment type="cofactor">
    <cofactor evidence="8">
        <name>dipyrromethane</name>
        <dbReference type="ChEBI" id="CHEBI:60342"/>
    </cofactor>
    <text evidence="8">Binds 1 dipyrromethane group covalently.</text>
</comment>
<comment type="function">
    <text evidence="1 8">Tetrapolymerization of the monopyrrole PBG into the hydroxymethylbilane pre-uroporphyrinogen in several discrete steps.</text>
</comment>
<evidence type="ECO:0000313" key="12">
    <source>
        <dbReference type="Proteomes" id="UP000886752"/>
    </source>
</evidence>
<feature type="modified residue" description="S-(dipyrrolylmethanemethyl)cysteine" evidence="8">
    <location>
        <position position="240"/>
    </location>
</feature>
<reference evidence="11" key="1">
    <citation type="journal article" date="2021" name="PeerJ">
        <title>Extensive microbial diversity within the chicken gut microbiome revealed by metagenomics and culture.</title>
        <authorList>
            <person name="Gilroy R."/>
            <person name="Ravi A."/>
            <person name="Getino M."/>
            <person name="Pursley I."/>
            <person name="Horton D.L."/>
            <person name="Alikhan N.F."/>
            <person name="Baker D."/>
            <person name="Gharbi K."/>
            <person name="Hall N."/>
            <person name="Watson M."/>
            <person name="Adriaenssens E.M."/>
            <person name="Foster-Nyarko E."/>
            <person name="Jarju S."/>
            <person name="Secka A."/>
            <person name="Antonio M."/>
            <person name="Oren A."/>
            <person name="Chaudhuri R.R."/>
            <person name="La Ragione R."/>
            <person name="Hildebrand F."/>
            <person name="Pallen M.J."/>
        </authorList>
    </citation>
    <scope>NUCLEOTIDE SEQUENCE</scope>
    <source>
        <strain evidence="11">ChiHecec2B26-446</strain>
    </source>
</reference>
<comment type="similarity">
    <text evidence="3 8">Belongs to the HMBS family.</text>
</comment>
<keyword evidence="6 8" id="KW-0627">Porphyrin biosynthesis</keyword>
<comment type="pathway">
    <text evidence="2">Porphyrin-containing compound metabolism; protoporphyrin-IX biosynthesis; coproporphyrinogen-III from 5-aminolevulinate: step 2/4.</text>
</comment>
<proteinExistence type="inferred from homology"/>
<evidence type="ECO:0000256" key="5">
    <source>
        <dbReference type="ARBA" id="ARBA00022679"/>
    </source>
</evidence>
<dbReference type="InterPro" id="IPR022418">
    <property type="entry name" value="Porphobilinogen_deaminase_C"/>
</dbReference>
<dbReference type="Gene3D" id="3.40.190.10">
    <property type="entry name" value="Periplasmic binding protein-like II"/>
    <property type="match status" value="2"/>
</dbReference>
<dbReference type="InterPro" id="IPR000860">
    <property type="entry name" value="HemC"/>
</dbReference>
<dbReference type="EC" id="2.5.1.61" evidence="8"/>
<organism evidence="11 12">
    <name type="scientific">Candidatus Desulfovibrio intestinipullorum</name>
    <dbReference type="NCBI Taxonomy" id="2838536"/>
    <lineage>
        <taxon>Bacteria</taxon>
        <taxon>Pseudomonadati</taxon>
        <taxon>Thermodesulfobacteriota</taxon>
        <taxon>Desulfovibrionia</taxon>
        <taxon>Desulfovibrionales</taxon>
        <taxon>Desulfovibrionaceae</taxon>
        <taxon>Desulfovibrio</taxon>
    </lineage>
</organism>
<dbReference type="FunFam" id="3.40.190.10:FF:000005">
    <property type="entry name" value="Porphobilinogen deaminase"/>
    <property type="match status" value="1"/>
</dbReference>
<comment type="catalytic activity">
    <reaction evidence="7 8">
        <text>4 porphobilinogen + H2O = hydroxymethylbilane + 4 NH4(+)</text>
        <dbReference type="Rhea" id="RHEA:13185"/>
        <dbReference type="ChEBI" id="CHEBI:15377"/>
        <dbReference type="ChEBI" id="CHEBI:28938"/>
        <dbReference type="ChEBI" id="CHEBI:57845"/>
        <dbReference type="ChEBI" id="CHEBI:58126"/>
        <dbReference type="EC" id="2.5.1.61"/>
    </reaction>
</comment>
<keyword evidence="5 8" id="KW-0808">Transferase</keyword>
<dbReference type="CDD" id="cd13646">
    <property type="entry name" value="PBP2_EcHMBS_like"/>
    <property type="match status" value="1"/>
</dbReference>